<evidence type="ECO:0000313" key="8">
    <source>
        <dbReference type="EMBL" id="PPQ68308.1"/>
    </source>
</evidence>
<dbReference type="InterPro" id="IPR029191">
    <property type="entry name" value="Uds1"/>
</dbReference>
<feature type="compositionally biased region" description="Polar residues" evidence="6">
    <location>
        <begin position="189"/>
        <end position="209"/>
    </location>
</feature>
<comment type="subcellular location">
    <subcellularLocation>
        <location evidence="1">Cytoplasm</location>
    </subcellularLocation>
</comment>
<dbReference type="EMBL" id="NHYD01003960">
    <property type="protein sequence ID" value="PPQ68308.1"/>
    <property type="molecule type" value="Genomic_DNA"/>
</dbReference>
<dbReference type="OrthoDB" id="5569911at2759"/>
<comment type="caution">
    <text evidence="8">The sequence shown here is derived from an EMBL/GenBank/DDBJ whole genome shotgun (WGS) entry which is preliminary data.</text>
</comment>
<proteinExistence type="predicted"/>
<protein>
    <recommendedName>
        <fullName evidence="7">Up-regulated during septation protein 1 domain-containing protein</fullName>
    </recommendedName>
</protein>
<evidence type="ECO:0000259" key="7">
    <source>
        <dbReference type="Pfam" id="PF15456"/>
    </source>
</evidence>
<dbReference type="AlphaFoldDB" id="A0A409VQ00"/>
<feature type="coiled-coil region" evidence="5">
    <location>
        <begin position="434"/>
        <end position="482"/>
    </location>
</feature>
<dbReference type="InParanoid" id="A0A409VQ00"/>
<accession>A0A409VQ00</accession>
<gene>
    <name evidence="8" type="ORF">CVT25_001396</name>
</gene>
<dbReference type="Pfam" id="PF15456">
    <property type="entry name" value="Uds1"/>
    <property type="match status" value="1"/>
</dbReference>
<keyword evidence="3" id="KW-0518">Myosin</keyword>
<feature type="coiled-coil region" evidence="5">
    <location>
        <begin position="721"/>
        <end position="755"/>
    </location>
</feature>
<feature type="region of interest" description="Disordered" evidence="6">
    <location>
        <begin position="1"/>
        <end position="53"/>
    </location>
</feature>
<keyword evidence="5" id="KW-0175">Coiled coil</keyword>
<organism evidence="8 9">
    <name type="scientific">Psilocybe cyanescens</name>
    <dbReference type="NCBI Taxonomy" id="93625"/>
    <lineage>
        <taxon>Eukaryota</taxon>
        <taxon>Fungi</taxon>
        <taxon>Dikarya</taxon>
        <taxon>Basidiomycota</taxon>
        <taxon>Agaricomycotina</taxon>
        <taxon>Agaricomycetes</taxon>
        <taxon>Agaricomycetidae</taxon>
        <taxon>Agaricales</taxon>
        <taxon>Agaricineae</taxon>
        <taxon>Strophariaceae</taxon>
        <taxon>Psilocybe</taxon>
    </lineage>
</organism>
<sequence length="843" mass="93879">MNRVQPAAVVSPPQRQRTWPPPSPTADSSLPPSRNSSVRKSNQQSKPAPANTRDELLLSLMASEAAIDSRNFEILSAEQVDDLKKEHQLLSQRQEALSRKLALEIKIRDAALSLARVNSSNSAKQQQSSEQLDAANSRVDHAQSELYKVSTTLSQLHATLMEHRAAVLSFSVKSMELKLSGTVAEDSGYDSSNRSTLTSPATTFSALSSPPSKFDGKHFFAGHADAVVPKRKLSPEAAAAEIQALQNKLASAKVALQAAGKKQAEMSRELSMIKLEKQEVETMTSLEKEDHTAELAKLKREKDDWEKQKSQWAKTEGDVEELREKLAEIETKKEEDEGQRRAELEEREQEIEEMRRAWEEERQVWEDERMEDLARLQEEFDSRGDHPNEELEAGLTAVQIMVKKHGIVLYSRDNSLQGLMNSVSTHLDGVQAKLEEYAKKETEWDAQRRRLEDDVRNGLDRREAMARELEDARRERDVIRAQSPPRMSMQSIAPESSSSSSADVIRILQPLWAILPSPEARAAKFGANTRSYRTTSPTPGTPGGPNSNSLGSGSGSGVITSLSDLDVRSLKALYDTRNSGIGGIGGINTPSSSPSTTQPSQPLQPFSLEAFAARVQALMADDRALIERLVRFAQAHDLLKKNAERAQKLAQDGTHALETYQKQVRVLEERNQGMGGRLAVLYVHIHILCLYIYPAATLRQFSSFACHLLTKIFSHHRQEEVQSLQDTVERLMAEKRELENLAAEQGETCRQLSEANDTLSTRTLTLAEEAAQASAMARMKFTAQISQHEGEIVGLNAKIEEMKRELSLAQNEIEAMRTSEHSRHIALLDELNSMHAQLRAAKS</sequence>
<feature type="domain" description="Up-regulated during septation protein 1" evidence="7">
    <location>
        <begin position="59"/>
        <end position="170"/>
    </location>
</feature>
<feature type="region of interest" description="Disordered" evidence="6">
    <location>
        <begin position="526"/>
        <end position="555"/>
    </location>
</feature>
<dbReference type="Proteomes" id="UP000283269">
    <property type="component" value="Unassembled WGS sequence"/>
</dbReference>
<evidence type="ECO:0000256" key="2">
    <source>
        <dbReference type="ARBA" id="ARBA00022490"/>
    </source>
</evidence>
<feature type="compositionally biased region" description="Polar residues" evidence="6">
    <location>
        <begin position="25"/>
        <end position="46"/>
    </location>
</feature>
<evidence type="ECO:0000313" key="9">
    <source>
        <dbReference type="Proteomes" id="UP000283269"/>
    </source>
</evidence>
<evidence type="ECO:0000256" key="3">
    <source>
        <dbReference type="ARBA" id="ARBA00023123"/>
    </source>
</evidence>
<evidence type="ECO:0000256" key="6">
    <source>
        <dbReference type="SAM" id="MobiDB-lite"/>
    </source>
</evidence>
<feature type="coiled-coil region" evidence="5">
    <location>
        <begin position="288"/>
        <end position="368"/>
    </location>
</feature>
<reference evidence="8 9" key="1">
    <citation type="journal article" date="2018" name="Evol. Lett.">
        <title>Horizontal gene cluster transfer increased hallucinogenic mushroom diversity.</title>
        <authorList>
            <person name="Reynolds H.T."/>
            <person name="Vijayakumar V."/>
            <person name="Gluck-Thaler E."/>
            <person name="Korotkin H.B."/>
            <person name="Matheny P.B."/>
            <person name="Slot J.C."/>
        </authorList>
    </citation>
    <scope>NUCLEOTIDE SEQUENCE [LARGE SCALE GENOMIC DNA]</scope>
    <source>
        <strain evidence="8 9">2631</strain>
    </source>
</reference>
<evidence type="ECO:0000256" key="4">
    <source>
        <dbReference type="ARBA" id="ARBA00023175"/>
    </source>
</evidence>
<feature type="coiled-coil region" evidence="5">
    <location>
        <begin position="785"/>
        <end position="819"/>
    </location>
</feature>
<feature type="region of interest" description="Disordered" evidence="6">
    <location>
        <begin position="116"/>
        <end position="137"/>
    </location>
</feature>
<keyword evidence="4" id="KW-0505">Motor protein</keyword>
<dbReference type="PANTHER" id="PTHR46349:SF6">
    <property type="entry name" value="MYOSIN-6-LIKE"/>
    <property type="match status" value="1"/>
</dbReference>
<evidence type="ECO:0000256" key="1">
    <source>
        <dbReference type="ARBA" id="ARBA00004496"/>
    </source>
</evidence>
<feature type="compositionally biased region" description="Low complexity" evidence="6">
    <location>
        <begin position="534"/>
        <end position="551"/>
    </location>
</feature>
<keyword evidence="2" id="KW-0963">Cytoplasm</keyword>
<keyword evidence="9" id="KW-1185">Reference proteome</keyword>
<dbReference type="PANTHER" id="PTHR46349">
    <property type="entry name" value="CINGULIN-LIKE PROTEIN 1-RELATED"/>
    <property type="match status" value="1"/>
</dbReference>
<feature type="compositionally biased region" description="Low complexity" evidence="6">
    <location>
        <begin position="119"/>
        <end position="131"/>
    </location>
</feature>
<dbReference type="STRING" id="93625.A0A409VQ00"/>
<name>A0A409VQ00_PSICY</name>
<feature type="region of interest" description="Disordered" evidence="6">
    <location>
        <begin position="184"/>
        <end position="209"/>
    </location>
</feature>
<evidence type="ECO:0000256" key="5">
    <source>
        <dbReference type="SAM" id="Coils"/>
    </source>
</evidence>